<dbReference type="Proteomes" id="UP001295469">
    <property type="component" value="Chromosome C09"/>
</dbReference>
<dbReference type="EMBL" id="HG994373">
    <property type="protein sequence ID" value="CAF1715905.1"/>
    <property type="molecule type" value="Genomic_DNA"/>
</dbReference>
<proteinExistence type="predicted"/>
<evidence type="ECO:0000313" key="1">
    <source>
        <dbReference type="EMBL" id="CAF1715905.1"/>
    </source>
</evidence>
<name>A0A816INX9_BRANA</name>
<sequence length="86" mass="9801">MKKPLLEMLEHAKPFWLISRMKGSPFDDVNCVSTKESPAASAILILMFRLLHTYCFGWFIGVVMEAKPQLVGIHERVRNNIDAQPS</sequence>
<protein>
    <submittedName>
        <fullName evidence="1">(rape) hypothetical protein</fullName>
    </submittedName>
</protein>
<reference evidence="1" key="1">
    <citation type="submission" date="2021-01" db="EMBL/GenBank/DDBJ databases">
        <authorList>
            <consortium name="Genoscope - CEA"/>
            <person name="William W."/>
        </authorList>
    </citation>
    <scope>NUCLEOTIDE SEQUENCE</scope>
</reference>
<dbReference type="AlphaFoldDB" id="A0A816INX9"/>
<gene>
    <name evidence="1" type="ORF">DARMORV10_C09P05240.1</name>
</gene>
<organism evidence="1">
    <name type="scientific">Brassica napus</name>
    <name type="common">Rape</name>
    <dbReference type="NCBI Taxonomy" id="3708"/>
    <lineage>
        <taxon>Eukaryota</taxon>
        <taxon>Viridiplantae</taxon>
        <taxon>Streptophyta</taxon>
        <taxon>Embryophyta</taxon>
        <taxon>Tracheophyta</taxon>
        <taxon>Spermatophyta</taxon>
        <taxon>Magnoliopsida</taxon>
        <taxon>eudicotyledons</taxon>
        <taxon>Gunneridae</taxon>
        <taxon>Pentapetalae</taxon>
        <taxon>rosids</taxon>
        <taxon>malvids</taxon>
        <taxon>Brassicales</taxon>
        <taxon>Brassicaceae</taxon>
        <taxon>Brassiceae</taxon>
        <taxon>Brassica</taxon>
    </lineage>
</organism>
<accession>A0A816INX9</accession>